<name>A0AAJ5Z1K6_9BASI</name>
<keyword evidence="2" id="KW-0472">Membrane</keyword>
<dbReference type="GO" id="GO:0071944">
    <property type="term" value="C:cell periphery"/>
    <property type="evidence" value="ECO:0007669"/>
    <property type="project" value="TreeGrafter"/>
</dbReference>
<dbReference type="EMBL" id="CP119919">
    <property type="protein sequence ID" value="WFD16277.1"/>
    <property type="molecule type" value="Genomic_DNA"/>
</dbReference>
<dbReference type="GO" id="GO:0000324">
    <property type="term" value="C:fungal-type vacuole"/>
    <property type="evidence" value="ECO:0007669"/>
    <property type="project" value="TreeGrafter"/>
</dbReference>
<accession>A0AAJ5Z1K6</accession>
<sequence length="359" mass="40823">MAPNEEPSMRPGNLYSVNLRPVLEDVQWECENEMPSVSAKRYVDRDSIRLPLHLPYTSADVSNWNALQKQSAHRLYAQHANRSQRPELVRPPAESLDTSKPRRAPHDMIGWSFLSPHDEKRMELDGQHTLTQYKSSLPAWNQPWAFKDALGADSNAHVAGNTLVGSHIQKGAVQVPWHRKLAVFLLRNPFVPLLLRLVNIAVLTSTLAVGVRLRRQLIHHDIESSVGISPLTAIIFAPLSLAYALFQIWLEYKSRPIGLWKASSKLWYMTLELVFVCLWSAELALSFDNYFTSTIGCIKSSSPFYSHAYQDTNANISDKSPFCNLQTSLICLNFISVMVYLVVFLVSLFRIFYRVMLPL</sequence>
<evidence type="ECO:0000313" key="4">
    <source>
        <dbReference type="Proteomes" id="UP001217582"/>
    </source>
</evidence>
<evidence type="ECO:0008006" key="5">
    <source>
        <dbReference type="Google" id="ProtNLM"/>
    </source>
</evidence>
<feature type="transmembrane region" description="Helical" evidence="2">
    <location>
        <begin position="193"/>
        <end position="213"/>
    </location>
</feature>
<dbReference type="AlphaFoldDB" id="A0AAJ5Z1K6"/>
<feature type="transmembrane region" description="Helical" evidence="2">
    <location>
        <begin position="329"/>
        <end position="353"/>
    </location>
</feature>
<dbReference type="PANTHER" id="PTHR36819">
    <property type="entry name" value="REGULATOR OF PHOSPHOLIPASE D SRF1"/>
    <property type="match status" value="1"/>
</dbReference>
<evidence type="ECO:0000313" key="3">
    <source>
        <dbReference type="EMBL" id="WFD16277.1"/>
    </source>
</evidence>
<organism evidence="3 4">
    <name type="scientific">Malassezia arunalokei</name>
    <dbReference type="NCBI Taxonomy" id="1514897"/>
    <lineage>
        <taxon>Eukaryota</taxon>
        <taxon>Fungi</taxon>
        <taxon>Dikarya</taxon>
        <taxon>Basidiomycota</taxon>
        <taxon>Ustilaginomycotina</taxon>
        <taxon>Malasseziomycetes</taxon>
        <taxon>Malasseziales</taxon>
        <taxon>Malasseziaceae</taxon>
        <taxon>Malassezia</taxon>
    </lineage>
</organism>
<feature type="region of interest" description="Disordered" evidence="1">
    <location>
        <begin position="75"/>
        <end position="102"/>
    </location>
</feature>
<dbReference type="Proteomes" id="UP001217582">
    <property type="component" value="Chromosome 4"/>
</dbReference>
<keyword evidence="2" id="KW-0812">Transmembrane</keyword>
<keyword evidence="2" id="KW-1133">Transmembrane helix</keyword>
<keyword evidence="4" id="KW-1185">Reference proteome</keyword>
<dbReference type="PANTHER" id="PTHR36819:SF1">
    <property type="entry name" value="REGULATOR OF PHOSPHOLIPASE D SRF1"/>
    <property type="match status" value="1"/>
</dbReference>
<evidence type="ECO:0000256" key="2">
    <source>
        <dbReference type="SAM" id="Phobius"/>
    </source>
</evidence>
<reference evidence="3 4" key="1">
    <citation type="submission" date="2023-03" db="EMBL/GenBank/DDBJ databases">
        <title>Mating type loci evolution in Malassezia.</title>
        <authorList>
            <person name="Coelho M.A."/>
        </authorList>
    </citation>
    <scope>NUCLEOTIDE SEQUENCE [LARGE SCALE GENOMIC DNA]</scope>
    <source>
        <strain evidence="3 4">CBS 13387</strain>
    </source>
</reference>
<proteinExistence type="predicted"/>
<protein>
    <recommendedName>
        <fullName evidence="5">Regulator of phospholipase D SRF1</fullName>
    </recommendedName>
</protein>
<gene>
    <name evidence="3" type="ORF">MARU1_002311</name>
</gene>
<dbReference type="InterPro" id="IPR037737">
    <property type="entry name" value="Srf1"/>
</dbReference>
<feature type="transmembrane region" description="Helical" evidence="2">
    <location>
        <begin position="266"/>
        <end position="285"/>
    </location>
</feature>
<feature type="transmembrane region" description="Helical" evidence="2">
    <location>
        <begin position="225"/>
        <end position="246"/>
    </location>
</feature>
<evidence type="ECO:0000256" key="1">
    <source>
        <dbReference type="SAM" id="MobiDB-lite"/>
    </source>
</evidence>